<dbReference type="OrthoDB" id="10262413at2759"/>
<dbReference type="Gene3D" id="3.40.50.720">
    <property type="entry name" value="NAD(P)-binding Rossmann-like Domain"/>
    <property type="match status" value="1"/>
</dbReference>
<feature type="compositionally biased region" description="Polar residues" evidence="1">
    <location>
        <begin position="27"/>
        <end position="39"/>
    </location>
</feature>
<feature type="region of interest" description="Disordered" evidence="1">
    <location>
        <begin position="1"/>
        <end position="47"/>
    </location>
</feature>
<evidence type="ECO:0000313" key="3">
    <source>
        <dbReference type="Proteomes" id="UP000245946"/>
    </source>
</evidence>
<dbReference type="SUPFAM" id="SSF51735">
    <property type="entry name" value="NAD(P)-binding Rossmann-fold domains"/>
    <property type="match status" value="1"/>
</dbReference>
<dbReference type="PANTHER" id="PTHR48079">
    <property type="entry name" value="PROTEIN YEEZ"/>
    <property type="match status" value="1"/>
</dbReference>
<dbReference type="STRING" id="58919.A0A316YZR9"/>
<feature type="region of interest" description="Disordered" evidence="1">
    <location>
        <begin position="193"/>
        <end position="229"/>
    </location>
</feature>
<dbReference type="GO" id="GO:0004029">
    <property type="term" value="F:aldehyde dehydrogenase (NAD+) activity"/>
    <property type="evidence" value="ECO:0007669"/>
    <property type="project" value="TreeGrafter"/>
</dbReference>
<dbReference type="InterPro" id="IPR051783">
    <property type="entry name" value="NAD(P)-dependent_oxidoreduct"/>
</dbReference>
<evidence type="ECO:0000313" key="2">
    <source>
        <dbReference type="EMBL" id="PWN94950.1"/>
    </source>
</evidence>
<reference evidence="2 3" key="1">
    <citation type="journal article" date="2018" name="Mol. Biol. Evol.">
        <title>Broad Genomic Sampling Reveals a Smut Pathogenic Ancestry of the Fungal Clade Ustilaginomycotina.</title>
        <authorList>
            <person name="Kijpornyongpan T."/>
            <person name="Mondo S.J."/>
            <person name="Barry K."/>
            <person name="Sandor L."/>
            <person name="Lee J."/>
            <person name="Lipzen A."/>
            <person name="Pangilinan J."/>
            <person name="LaButti K."/>
            <person name="Hainaut M."/>
            <person name="Henrissat B."/>
            <person name="Grigoriev I.V."/>
            <person name="Spatafora J.W."/>
            <person name="Aime M.C."/>
        </authorList>
    </citation>
    <scope>NUCLEOTIDE SEQUENCE [LARGE SCALE GENOMIC DNA]</scope>
    <source>
        <strain evidence="2 3">MCA 4186</strain>
    </source>
</reference>
<gene>
    <name evidence="2" type="ORF">FA09DRAFT_332607</name>
</gene>
<name>A0A316YZR9_9BASI</name>
<sequence length="281" mass="30886">MAADLSSPAACRSSSRSPWARTCRPRTLTTPAWPTSRASRTVPHTARSTSSAWPRVALRCSSADHRFRIARAFSAGKLHGAIVCPALVWGQGRGPVSRTSVQLPDMVRKALYNGAGVYAGEGSNVWVNVHVDECTQVIVQLTEKALAAPSKPPQLFETFYFASHPTLHSFKDLAVAIGAALHAEQLVASPEARSVPCPKWDPSQKGVRVEDAARGEAEAETERSTPIWPCRTNTRCQSNRAKQELRWEPKIALDEAAMQEATRHCVEEWRKSGELEGMRHK</sequence>
<proteinExistence type="predicted"/>
<dbReference type="EMBL" id="KZ819308">
    <property type="protein sequence ID" value="PWN94950.1"/>
    <property type="molecule type" value="Genomic_DNA"/>
</dbReference>
<feature type="compositionally biased region" description="Basic and acidic residues" evidence="1">
    <location>
        <begin position="207"/>
        <end position="223"/>
    </location>
</feature>
<dbReference type="Proteomes" id="UP000245946">
    <property type="component" value="Unassembled WGS sequence"/>
</dbReference>
<dbReference type="GeneID" id="37271070"/>
<dbReference type="GO" id="GO:0005737">
    <property type="term" value="C:cytoplasm"/>
    <property type="evidence" value="ECO:0007669"/>
    <property type="project" value="TreeGrafter"/>
</dbReference>
<accession>A0A316YZR9</accession>
<dbReference type="InterPro" id="IPR036291">
    <property type="entry name" value="NAD(P)-bd_dom_sf"/>
</dbReference>
<dbReference type="RefSeq" id="XP_025595229.1">
    <property type="nucleotide sequence ID" value="XM_025743526.1"/>
</dbReference>
<feature type="compositionally biased region" description="Low complexity" evidence="1">
    <location>
        <begin position="1"/>
        <end position="18"/>
    </location>
</feature>
<dbReference type="PANTHER" id="PTHR48079:SF6">
    <property type="entry name" value="NAD(P)-BINDING DOMAIN-CONTAINING PROTEIN-RELATED"/>
    <property type="match status" value="1"/>
</dbReference>
<keyword evidence="3" id="KW-1185">Reference proteome</keyword>
<organism evidence="2 3">
    <name type="scientific">Tilletiopsis washingtonensis</name>
    <dbReference type="NCBI Taxonomy" id="58919"/>
    <lineage>
        <taxon>Eukaryota</taxon>
        <taxon>Fungi</taxon>
        <taxon>Dikarya</taxon>
        <taxon>Basidiomycota</taxon>
        <taxon>Ustilaginomycotina</taxon>
        <taxon>Exobasidiomycetes</taxon>
        <taxon>Entylomatales</taxon>
        <taxon>Entylomatales incertae sedis</taxon>
        <taxon>Tilletiopsis</taxon>
    </lineage>
</organism>
<protein>
    <recommendedName>
        <fullName evidence="4">NAD(P)-binding protein</fullName>
    </recommendedName>
</protein>
<dbReference type="AlphaFoldDB" id="A0A316YZR9"/>
<evidence type="ECO:0000256" key="1">
    <source>
        <dbReference type="SAM" id="MobiDB-lite"/>
    </source>
</evidence>
<evidence type="ECO:0008006" key="4">
    <source>
        <dbReference type="Google" id="ProtNLM"/>
    </source>
</evidence>